<keyword evidence="1" id="KW-0812">Transmembrane</keyword>
<reference evidence="2 3" key="1">
    <citation type="journal article" date="2014" name="Genome Announc.">
        <title>Draft Genome Sequences of Marine Flavobacterium Nonlabens Strains NR17, NR24, NR27, NR32, NR33, and Ara13.</title>
        <authorList>
            <person name="Nakanishi M."/>
            <person name="Meirelles P."/>
            <person name="Suzuki R."/>
            <person name="Takatani N."/>
            <person name="Mino S."/>
            <person name="Suda W."/>
            <person name="Oshima K."/>
            <person name="Hattori M."/>
            <person name="Ohkuma M."/>
            <person name="Hosokawa M."/>
            <person name="Miyashita K."/>
            <person name="Thompson F.L."/>
            <person name="Niwa A."/>
            <person name="Sawabe T."/>
            <person name="Sawabe T."/>
        </authorList>
    </citation>
    <scope>NUCLEOTIDE SEQUENCE [LARGE SCALE GENOMIC DNA]</scope>
    <source>
        <strain evidence="3">JCM19296</strain>
    </source>
</reference>
<evidence type="ECO:0000313" key="3">
    <source>
        <dbReference type="Proteomes" id="UP000028980"/>
    </source>
</evidence>
<keyword evidence="1" id="KW-0472">Membrane</keyword>
<comment type="caution">
    <text evidence="2">The sequence shown here is derived from an EMBL/GenBank/DDBJ whole genome shotgun (WGS) entry which is preliminary data.</text>
</comment>
<keyword evidence="1" id="KW-1133">Transmembrane helix</keyword>
<dbReference type="EMBL" id="BBLG01000001">
    <property type="protein sequence ID" value="GAK74431.1"/>
    <property type="molecule type" value="Genomic_DNA"/>
</dbReference>
<dbReference type="AlphaFoldDB" id="A0A081D685"/>
<dbReference type="Proteomes" id="UP000028980">
    <property type="component" value="Unassembled WGS sequence"/>
</dbReference>
<sequence>MKIISILLIGVIITLIIGFYNLYNGGDYALAQKMIGAAVMTLFFIVMPGFLIVRYKDKKLKSFIWNPDALKDDDEEE</sequence>
<name>A0A081D685_NONUL</name>
<feature type="transmembrane region" description="Helical" evidence="1">
    <location>
        <begin position="5"/>
        <end position="23"/>
    </location>
</feature>
<evidence type="ECO:0000256" key="1">
    <source>
        <dbReference type="SAM" id="Phobius"/>
    </source>
</evidence>
<organism evidence="2 3">
    <name type="scientific">Nonlabens ulvanivorans</name>
    <name type="common">Persicivirga ulvanivorans</name>
    <dbReference type="NCBI Taxonomy" id="906888"/>
    <lineage>
        <taxon>Bacteria</taxon>
        <taxon>Pseudomonadati</taxon>
        <taxon>Bacteroidota</taxon>
        <taxon>Flavobacteriia</taxon>
        <taxon>Flavobacteriales</taxon>
        <taxon>Flavobacteriaceae</taxon>
        <taxon>Nonlabens</taxon>
    </lineage>
</organism>
<gene>
    <name evidence="2" type="ORF">JCM19296_9</name>
</gene>
<feature type="transmembrane region" description="Helical" evidence="1">
    <location>
        <begin position="35"/>
        <end position="53"/>
    </location>
</feature>
<accession>A0A081D685</accession>
<protein>
    <submittedName>
        <fullName evidence="2">Uncharacterized protein</fullName>
    </submittedName>
</protein>
<proteinExistence type="predicted"/>
<evidence type="ECO:0000313" key="2">
    <source>
        <dbReference type="EMBL" id="GAK74431.1"/>
    </source>
</evidence>